<sequence length="746" mass="83682">MTQISNSRIIHRTRFVDFNNGNITALAFSHSSNVEKRTPSDLRLAVGRSNGNVEIWNPRNSWFQELIIQGGKDRTIEGLVWSTIPGEPLRLFSIGGSTVVTEWDLQSGLPLKNYDCNSGVIWSLSINASQTKLAVGCDNGSVVLIDISGGRGVMEHDVILQRQESRVLTLAWNADNFVIGGCADGRIRVWSVNSDIDLKGRLLHTMKVDKSKKESTLVWSVIYLPATNQIVSGDSTGSVKFWDFHFFTLSQSFKIHDADVLCLSADAIGSKVFSAGVDRKIHQLSLSANSGSKARKWVTSSNRLLHANDVRTLASYQSKGADFLASGGVERTLVISSLTSFADGSYRKFPCVVPFHKNVLINSEQRLCVMWQQSTVKIWKIGGDLENDRNYRLVCKLSLKDEQNICNCAMSPDGQVLLVGRPSTTKIFHLQPIGAKLKVVKLDNDLLINTGCKLAQFVDNSRIVMITPSDDIFTVNLEDEENDEEAHEIKIPEVQESNTSMRLSYLNTINHLVTKGPFAITTRISGAVDLIDLENGSVLPIARLMNFITAVNFSSRDTVILVTADNKIFEFEVSSQGEKSNSTISPWCRKNRDCLPKEFETQKNKCLGIFSDGVQKDKIWFWGSNWLANMDMSQDLPTSARKKPRKHNRDGNTINDRSSFIDDGEEDDEDEEELEITDDVLMKERYHKTSEESRIKKEEKPFFFTEKYRPILFADVISKDEIIVVERPNIVASADLTAYSLPKIRF</sequence>
<dbReference type="InterPro" id="IPR015943">
    <property type="entry name" value="WD40/YVTN_repeat-like_dom_sf"/>
</dbReference>
<dbReference type="PANTHER" id="PTHR44163:SF1">
    <property type="entry name" value="U3 SMALL NUCLEOLAR RNA-ASSOCIATED PROTEIN 4 HOMOLOG"/>
    <property type="match status" value="1"/>
</dbReference>
<keyword evidence="4" id="KW-1185">Reference proteome</keyword>
<dbReference type="SUPFAM" id="SSF50978">
    <property type="entry name" value="WD40 repeat-like"/>
    <property type="match status" value="2"/>
</dbReference>
<dbReference type="InterPro" id="IPR001680">
    <property type="entry name" value="WD40_rpt"/>
</dbReference>
<dbReference type="GO" id="GO:0003723">
    <property type="term" value="F:RNA binding"/>
    <property type="evidence" value="ECO:0007669"/>
    <property type="project" value="TreeGrafter"/>
</dbReference>
<dbReference type="GO" id="GO:0032040">
    <property type="term" value="C:small-subunit processome"/>
    <property type="evidence" value="ECO:0007669"/>
    <property type="project" value="TreeGrafter"/>
</dbReference>
<evidence type="ECO:0000256" key="1">
    <source>
        <dbReference type="PROSITE-ProRule" id="PRU00221"/>
    </source>
</evidence>
<dbReference type="GO" id="GO:0000462">
    <property type="term" value="P:maturation of SSU-rRNA from tricistronic rRNA transcript (SSU-rRNA, 5.8S rRNA, LSU-rRNA)"/>
    <property type="evidence" value="ECO:0007669"/>
    <property type="project" value="InterPro"/>
</dbReference>
<dbReference type="SMART" id="SM00320">
    <property type="entry name" value="WD40"/>
    <property type="match status" value="6"/>
</dbReference>
<name>A0A1G4MBQ5_LACFM</name>
<gene>
    <name evidence="3" type="ORF">LAFE_0D07162G</name>
</gene>
<reference evidence="3 4" key="1">
    <citation type="submission" date="2016-03" db="EMBL/GenBank/DDBJ databases">
        <authorList>
            <person name="Devillers H."/>
        </authorList>
    </citation>
    <scope>NUCLEOTIDE SEQUENCE [LARGE SCALE GENOMIC DNA]</scope>
    <source>
        <strain evidence="3">CBS 6772</strain>
    </source>
</reference>
<accession>A0A1G4MBQ5</accession>
<keyword evidence="1" id="KW-0853">WD repeat</keyword>
<organism evidence="3 4">
    <name type="scientific">Lachancea fermentati</name>
    <name type="common">Zygosaccharomyces fermentati</name>
    <dbReference type="NCBI Taxonomy" id="4955"/>
    <lineage>
        <taxon>Eukaryota</taxon>
        <taxon>Fungi</taxon>
        <taxon>Dikarya</taxon>
        <taxon>Ascomycota</taxon>
        <taxon>Saccharomycotina</taxon>
        <taxon>Saccharomycetes</taxon>
        <taxon>Saccharomycetales</taxon>
        <taxon>Saccharomycetaceae</taxon>
        <taxon>Lachancea</taxon>
    </lineage>
</organism>
<evidence type="ECO:0000313" key="3">
    <source>
        <dbReference type="EMBL" id="SCW01194.1"/>
    </source>
</evidence>
<dbReference type="GO" id="GO:0034455">
    <property type="term" value="C:t-UTP complex"/>
    <property type="evidence" value="ECO:0007669"/>
    <property type="project" value="TreeGrafter"/>
</dbReference>
<dbReference type="EMBL" id="LT598492">
    <property type="protein sequence ID" value="SCW01194.1"/>
    <property type="molecule type" value="Genomic_DNA"/>
</dbReference>
<dbReference type="Gene3D" id="2.130.10.10">
    <property type="entry name" value="YVTN repeat-like/Quinoprotein amine dehydrogenase"/>
    <property type="match status" value="2"/>
</dbReference>
<proteinExistence type="predicted"/>
<dbReference type="AlphaFoldDB" id="A0A1G4MBQ5"/>
<evidence type="ECO:0000313" key="4">
    <source>
        <dbReference type="Proteomes" id="UP000190831"/>
    </source>
</evidence>
<dbReference type="InterPro" id="IPR046351">
    <property type="entry name" value="UTP4"/>
</dbReference>
<dbReference type="GO" id="GO:0030686">
    <property type="term" value="C:90S preribosome"/>
    <property type="evidence" value="ECO:0007669"/>
    <property type="project" value="InterPro"/>
</dbReference>
<dbReference type="PANTHER" id="PTHR44163">
    <property type="entry name" value="U3 SMALL NUCLEOLAR RNA-ASSOCIATED PROTEIN 4 HOMOLOG"/>
    <property type="match status" value="1"/>
</dbReference>
<protein>
    <submittedName>
        <fullName evidence="3">LAFE_0D07162g1_1</fullName>
    </submittedName>
</protein>
<dbReference type="InterPro" id="IPR036322">
    <property type="entry name" value="WD40_repeat_dom_sf"/>
</dbReference>
<dbReference type="Proteomes" id="UP000190831">
    <property type="component" value="Chromosome D"/>
</dbReference>
<dbReference type="OMA" id="STYITEW"/>
<dbReference type="STRING" id="4955.A0A1G4MBQ5"/>
<dbReference type="Pfam" id="PF00400">
    <property type="entry name" value="WD40"/>
    <property type="match status" value="2"/>
</dbReference>
<dbReference type="OrthoDB" id="8883818at2759"/>
<dbReference type="FunFam" id="2.130.10.10:FF:000896">
    <property type="entry name" value="U3 small nucleolar RNA-associated protein 4"/>
    <property type="match status" value="1"/>
</dbReference>
<evidence type="ECO:0000256" key="2">
    <source>
        <dbReference type="SAM" id="MobiDB-lite"/>
    </source>
</evidence>
<feature type="region of interest" description="Disordered" evidence="2">
    <location>
        <begin position="637"/>
        <end position="674"/>
    </location>
</feature>
<dbReference type="PROSITE" id="PS50082">
    <property type="entry name" value="WD_REPEATS_2"/>
    <property type="match status" value="1"/>
</dbReference>
<feature type="repeat" description="WD" evidence="1">
    <location>
        <begin position="160"/>
        <end position="194"/>
    </location>
</feature>
<feature type="compositionally biased region" description="Acidic residues" evidence="2">
    <location>
        <begin position="662"/>
        <end position="674"/>
    </location>
</feature>